<protein>
    <submittedName>
        <fullName evidence="13">Putative mercuric reductase MerA</fullName>
    </submittedName>
</protein>
<name>A0A159Z183_9RHOB</name>
<dbReference type="InterPro" id="IPR001100">
    <property type="entry name" value="Pyr_nuc-diS_OxRdtase"/>
</dbReference>
<dbReference type="Pfam" id="PF07992">
    <property type="entry name" value="Pyr_redox_2"/>
    <property type="match status" value="1"/>
</dbReference>
<dbReference type="PRINTS" id="PR00368">
    <property type="entry name" value="FADPNR"/>
</dbReference>
<comment type="similarity">
    <text evidence="1 10">Belongs to the class-I pyridine nucleotide-disulfide oxidoreductase family.</text>
</comment>
<keyword evidence="3 8" id="KW-0274">FAD</keyword>
<accession>A0A159Z183</accession>
<dbReference type="FunFam" id="3.30.390.30:FF:000001">
    <property type="entry name" value="Dihydrolipoyl dehydrogenase"/>
    <property type="match status" value="1"/>
</dbReference>
<feature type="binding site" evidence="8">
    <location>
        <begin position="177"/>
        <end position="184"/>
    </location>
    <ligand>
        <name>NAD(+)</name>
        <dbReference type="ChEBI" id="CHEBI:57540"/>
    </ligand>
</feature>
<dbReference type="Gene3D" id="3.50.50.60">
    <property type="entry name" value="FAD/NAD(P)-binding domain"/>
    <property type="match status" value="2"/>
</dbReference>
<dbReference type="PANTHER" id="PTHR43014">
    <property type="entry name" value="MERCURIC REDUCTASE"/>
    <property type="match status" value="1"/>
</dbReference>
<feature type="binding site" evidence="8">
    <location>
        <position position="303"/>
    </location>
    <ligand>
        <name>FAD</name>
        <dbReference type="ChEBI" id="CHEBI:57692"/>
    </ligand>
</feature>
<keyword evidence="2 10" id="KW-0285">Flavoprotein</keyword>
<feature type="binding site" evidence="8">
    <location>
        <position position="263"/>
    </location>
    <ligand>
        <name>NAD(+)</name>
        <dbReference type="ChEBI" id="CHEBI:57540"/>
    </ligand>
</feature>
<dbReference type="Pfam" id="PF02852">
    <property type="entry name" value="Pyr_redox_dim"/>
    <property type="match status" value="1"/>
</dbReference>
<gene>
    <name evidence="13" type="ORF">AKL17_0477</name>
</gene>
<evidence type="ECO:0000313" key="13">
    <source>
        <dbReference type="EMBL" id="AMY67738.1"/>
    </source>
</evidence>
<keyword evidence="4" id="KW-0521">NADP</keyword>
<reference evidence="13 14" key="1">
    <citation type="submission" date="2015-09" db="EMBL/GenBank/DDBJ databases">
        <title>Complete genome sequence of Defluviimonas alba cai42t isolated from an oilfield in Xinjiang.</title>
        <authorList>
            <person name="Geng S."/>
            <person name="Pan X."/>
            <person name="Wu X."/>
        </authorList>
    </citation>
    <scope>NUCLEOTIDE SEQUENCE [LARGE SCALE GENOMIC DNA]</scope>
    <source>
        <strain evidence="14">cai42</strain>
    </source>
</reference>
<evidence type="ECO:0000256" key="9">
    <source>
        <dbReference type="PIRSR" id="PIRSR000350-4"/>
    </source>
</evidence>
<dbReference type="InterPro" id="IPR036188">
    <property type="entry name" value="FAD/NAD-bd_sf"/>
</dbReference>
<dbReference type="GO" id="GO:0050660">
    <property type="term" value="F:flavin adenine dinucleotide binding"/>
    <property type="evidence" value="ECO:0007669"/>
    <property type="project" value="TreeGrafter"/>
</dbReference>
<keyword evidence="8" id="KW-0547">Nucleotide-binding</keyword>
<evidence type="ECO:0000256" key="8">
    <source>
        <dbReference type="PIRSR" id="PIRSR000350-3"/>
    </source>
</evidence>
<dbReference type="OrthoDB" id="9776382at2"/>
<dbReference type="Gene3D" id="3.30.390.30">
    <property type="match status" value="1"/>
</dbReference>
<keyword evidence="7 10" id="KW-0676">Redox-active center</keyword>
<dbReference type="AlphaFoldDB" id="A0A159Z183"/>
<evidence type="ECO:0000256" key="3">
    <source>
        <dbReference type="ARBA" id="ARBA00022827"/>
    </source>
</evidence>
<evidence type="ECO:0000256" key="2">
    <source>
        <dbReference type="ARBA" id="ARBA00022630"/>
    </source>
</evidence>
<dbReference type="RefSeq" id="WP_066809336.1">
    <property type="nucleotide sequence ID" value="NZ_CP012661.1"/>
</dbReference>
<evidence type="ECO:0000256" key="1">
    <source>
        <dbReference type="ARBA" id="ARBA00007532"/>
    </source>
</evidence>
<dbReference type="PRINTS" id="PR00411">
    <property type="entry name" value="PNDRDTASEI"/>
</dbReference>
<dbReference type="InterPro" id="IPR004099">
    <property type="entry name" value="Pyr_nucl-diS_OxRdtase_dimer"/>
</dbReference>
<dbReference type="EMBL" id="CP012661">
    <property type="protein sequence ID" value="AMY67738.1"/>
    <property type="molecule type" value="Genomic_DNA"/>
</dbReference>
<organism evidence="13 14">
    <name type="scientific">Frigidibacter mobilis</name>
    <dbReference type="NCBI Taxonomy" id="1335048"/>
    <lineage>
        <taxon>Bacteria</taxon>
        <taxon>Pseudomonadati</taxon>
        <taxon>Pseudomonadota</taxon>
        <taxon>Alphaproteobacteria</taxon>
        <taxon>Rhodobacterales</taxon>
        <taxon>Paracoccaceae</taxon>
        <taxon>Frigidibacter</taxon>
    </lineage>
</organism>
<sequence length="472" mass="49128">MTARIKADLCIIGAGSGGLSVAAGAAQMGARVVLVEGAAMGGDCLNVGCVPSKALLAAAARAQTVRAGGMGVAGMEPQVDYAAAMAHVSATIATIAPHDSQQRFEGLGVQVIRAWGRFVGPDALEAGGVLIAARRFVIATGSRPAVPGIPGLKGVPFLTNETLWALRELPEHLLVLGGGPLGMEMAQAHRRLGARVTVLDGGAALGRDDLEAAAVVLAALRAEGVEIVERVEITRAVGRAGAITLQAGDGRVFEGSHLLVATGRAPNVERLNLPAAGVRSDARGVLTDSRLRSSNGRIFAIGDIAGRGQFTHLAGYHAGLVVRQALFGLPARLRDDHIPRTTYTDPGLAQVGLTEAEARKQHGDRITVVKVPVSGNDRALAQGHRDGFVKLIVHRGRALGVTIAAPEAGEIIAPFVLGIAARLKLSAYTSAVYPYPTLSELSKRAASAYFSPKLFENPWVKRGVRLTQRLLP</sequence>
<dbReference type="InterPro" id="IPR023753">
    <property type="entry name" value="FAD/NAD-binding_dom"/>
</dbReference>
<feature type="domain" description="Pyridine nucleotide-disulphide oxidoreductase dimerisation" evidence="11">
    <location>
        <begin position="338"/>
        <end position="445"/>
    </location>
</feature>
<feature type="domain" description="FAD/NAD(P)-binding" evidence="12">
    <location>
        <begin position="8"/>
        <end position="317"/>
    </location>
</feature>
<evidence type="ECO:0000256" key="7">
    <source>
        <dbReference type="ARBA" id="ARBA00023284"/>
    </source>
</evidence>
<dbReference type="Proteomes" id="UP000076128">
    <property type="component" value="Chromosome"/>
</dbReference>
<dbReference type="STRING" id="1335048.AKL17_0477"/>
<dbReference type="PROSITE" id="PS00076">
    <property type="entry name" value="PYRIDINE_REDOX_1"/>
    <property type="match status" value="1"/>
</dbReference>
<feature type="binding site" evidence="8">
    <location>
        <position position="53"/>
    </location>
    <ligand>
        <name>FAD</name>
        <dbReference type="ChEBI" id="CHEBI:57692"/>
    </ligand>
</feature>
<keyword evidence="8" id="KW-0520">NAD</keyword>
<dbReference type="PANTHER" id="PTHR43014:SF2">
    <property type="entry name" value="MERCURIC REDUCTASE"/>
    <property type="match status" value="1"/>
</dbReference>
<evidence type="ECO:0000256" key="5">
    <source>
        <dbReference type="ARBA" id="ARBA00023002"/>
    </source>
</evidence>
<proteinExistence type="inferred from homology"/>
<dbReference type="SUPFAM" id="SSF55424">
    <property type="entry name" value="FAD/NAD-linked reductases, dimerisation (C-terminal) domain"/>
    <property type="match status" value="1"/>
</dbReference>
<keyword evidence="6" id="KW-1015">Disulfide bond</keyword>
<feature type="binding site" evidence="8">
    <location>
        <begin position="140"/>
        <end position="142"/>
    </location>
    <ligand>
        <name>FAD</name>
        <dbReference type="ChEBI" id="CHEBI:57692"/>
    </ligand>
</feature>
<evidence type="ECO:0000256" key="10">
    <source>
        <dbReference type="RuleBase" id="RU003691"/>
    </source>
</evidence>
<keyword evidence="14" id="KW-1185">Reference proteome</keyword>
<evidence type="ECO:0000256" key="6">
    <source>
        <dbReference type="ARBA" id="ARBA00023157"/>
    </source>
</evidence>
<keyword evidence="5 10" id="KW-0560">Oxidoreductase</keyword>
<feature type="binding site" evidence="8">
    <location>
        <position position="116"/>
    </location>
    <ligand>
        <name>FAD</name>
        <dbReference type="ChEBI" id="CHEBI:57692"/>
    </ligand>
</feature>
<dbReference type="KEGG" id="daa:AKL17_0477"/>
<feature type="disulfide bond" description="Redox-active" evidence="9">
    <location>
        <begin position="44"/>
        <end position="49"/>
    </location>
</feature>
<evidence type="ECO:0000313" key="14">
    <source>
        <dbReference type="Proteomes" id="UP000076128"/>
    </source>
</evidence>
<dbReference type="PIRSF" id="PIRSF000350">
    <property type="entry name" value="Mercury_reductase_MerA"/>
    <property type="match status" value="1"/>
</dbReference>
<dbReference type="GO" id="GO:0016668">
    <property type="term" value="F:oxidoreductase activity, acting on a sulfur group of donors, NAD(P) as acceptor"/>
    <property type="evidence" value="ECO:0007669"/>
    <property type="project" value="InterPro"/>
</dbReference>
<evidence type="ECO:0000259" key="11">
    <source>
        <dbReference type="Pfam" id="PF02852"/>
    </source>
</evidence>
<dbReference type="SUPFAM" id="SSF51905">
    <property type="entry name" value="FAD/NAD(P)-binding domain"/>
    <property type="match status" value="1"/>
</dbReference>
<dbReference type="InterPro" id="IPR016156">
    <property type="entry name" value="FAD/NAD-linked_Rdtase_dimer_sf"/>
</dbReference>
<dbReference type="GO" id="GO:0003955">
    <property type="term" value="F:NAD(P)H dehydrogenase (quinone) activity"/>
    <property type="evidence" value="ECO:0007669"/>
    <property type="project" value="TreeGrafter"/>
</dbReference>
<dbReference type="PATRIC" id="fig|1335048.3.peg.497"/>
<comment type="cofactor">
    <cofactor evidence="8">
        <name>FAD</name>
        <dbReference type="ChEBI" id="CHEBI:57692"/>
    </cofactor>
    <text evidence="8">Binds 1 FAD per subunit.</text>
</comment>
<evidence type="ECO:0000256" key="4">
    <source>
        <dbReference type="ARBA" id="ARBA00022857"/>
    </source>
</evidence>
<dbReference type="InterPro" id="IPR012999">
    <property type="entry name" value="Pyr_OxRdtase_I_AS"/>
</dbReference>
<evidence type="ECO:0000259" key="12">
    <source>
        <dbReference type="Pfam" id="PF07992"/>
    </source>
</evidence>